<reference evidence="14" key="1">
    <citation type="submission" date="2016-08" db="EMBL/GenBank/DDBJ databases">
        <authorList>
            <person name="Varghese N."/>
            <person name="Submissions Spin"/>
        </authorList>
    </citation>
    <scope>NUCLEOTIDE SEQUENCE [LARGE SCALE GENOMIC DNA]</scope>
    <source>
        <strain evidence="14">R-53248</strain>
    </source>
</reference>
<evidence type="ECO:0000256" key="9">
    <source>
        <dbReference type="ARBA" id="ARBA00022842"/>
    </source>
</evidence>
<evidence type="ECO:0000256" key="2">
    <source>
        <dbReference type="ARBA" id="ARBA00022527"/>
    </source>
</evidence>
<feature type="domain" description="Aminoglycoside phosphotransferase" evidence="12">
    <location>
        <begin position="36"/>
        <end position="269"/>
    </location>
</feature>
<gene>
    <name evidence="11" type="primary">srkA</name>
    <name evidence="13" type="ORF">GA0061081_101334</name>
</gene>
<evidence type="ECO:0000256" key="1">
    <source>
        <dbReference type="ARBA" id="ARBA00022490"/>
    </source>
</evidence>
<evidence type="ECO:0000256" key="10">
    <source>
        <dbReference type="ARBA" id="ARBA00023016"/>
    </source>
</evidence>
<dbReference type="AlphaFoldDB" id="A0A1C3ZC12"/>
<feature type="binding site" evidence="11">
    <location>
        <position position="221"/>
    </location>
    <ligand>
        <name>Mg(2+)</name>
        <dbReference type="ChEBI" id="CHEBI:18420"/>
    </ligand>
</feature>
<protein>
    <recommendedName>
        <fullName evidence="11">Stress response kinase A</fullName>
        <ecNumber evidence="11">2.7.11.1</ecNumber>
    </recommendedName>
    <alternativeName>
        <fullName evidence="11">Serine/threonine-protein kinase SrkA</fullName>
    </alternativeName>
</protein>
<evidence type="ECO:0000256" key="3">
    <source>
        <dbReference type="ARBA" id="ARBA00022553"/>
    </source>
</evidence>
<dbReference type="EMBL" id="FMAQ01000001">
    <property type="protein sequence ID" value="SCB79895.1"/>
    <property type="molecule type" value="Genomic_DNA"/>
</dbReference>
<name>A0A1C3ZC12_9GAMM</name>
<comment type="catalytic activity">
    <reaction evidence="11">
        <text>L-seryl-[protein] + ATP = O-phospho-L-seryl-[protein] + ADP + H(+)</text>
        <dbReference type="Rhea" id="RHEA:17989"/>
        <dbReference type="Rhea" id="RHEA-COMP:9863"/>
        <dbReference type="Rhea" id="RHEA-COMP:11604"/>
        <dbReference type="ChEBI" id="CHEBI:15378"/>
        <dbReference type="ChEBI" id="CHEBI:29999"/>
        <dbReference type="ChEBI" id="CHEBI:30616"/>
        <dbReference type="ChEBI" id="CHEBI:83421"/>
        <dbReference type="ChEBI" id="CHEBI:456216"/>
        <dbReference type="EC" id="2.7.11.1"/>
    </reaction>
</comment>
<comment type="catalytic activity">
    <reaction evidence="11">
        <text>L-threonyl-[protein] + ATP = O-phospho-L-threonyl-[protein] + ADP + H(+)</text>
        <dbReference type="Rhea" id="RHEA:46608"/>
        <dbReference type="Rhea" id="RHEA-COMP:11060"/>
        <dbReference type="Rhea" id="RHEA-COMP:11605"/>
        <dbReference type="ChEBI" id="CHEBI:15378"/>
        <dbReference type="ChEBI" id="CHEBI:30013"/>
        <dbReference type="ChEBI" id="CHEBI:30616"/>
        <dbReference type="ChEBI" id="CHEBI:61977"/>
        <dbReference type="ChEBI" id="CHEBI:456216"/>
        <dbReference type="EC" id="2.7.11.1"/>
    </reaction>
</comment>
<keyword evidence="4 11" id="KW-0808">Transferase</keyword>
<keyword evidence="14" id="KW-1185">Reference proteome</keyword>
<evidence type="ECO:0000256" key="5">
    <source>
        <dbReference type="ARBA" id="ARBA00022723"/>
    </source>
</evidence>
<keyword evidence="10 11" id="KW-0346">Stress response</keyword>
<dbReference type="Proteomes" id="UP000199670">
    <property type="component" value="Unassembled WGS sequence"/>
</dbReference>
<dbReference type="STRING" id="1798182.GA0061081_101334"/>
<feature type="active site" evidence="11">
    <location>
        <position position="221"/>
    </location>
</feature>
<evidence type="ECO:0000256" key="11">
    <source>
        <dbReference type="HAMAP-Rule" id="MF_01497"/>
    </source>
</evidence>
<comment type="subunit">
    <text evidence="11">Monomer.</text>
</comment>
<keyword evidence="8 11" id="KW-0067">ATP-binding</keyword>
<evidence type="ECO:0000256" key="8">
    <source>
        <dbReference type="ARBA" id="ARBA00022840"/>
    </source>
</evidence>
<evidence type="ECO:0000313" key="13">
    <source>
        <dbReference type="EMBL" id="SCB79895.1"/>
    </source>
</evidence>
<keyword evidence="7 11" id="KW-0418">Kinase</keyword>
<keyword evidence="5 11" id="KW-0479">Metal-binding</keyword>
<keyword evidence="3 11" id="KW-0597">Phosphoprotein</keyword>
<comment type="cofactor">
    <cofactor evidence="11">
        <name>Mg(2+)</name>
        <dbReference type="ChEBI" id="CHEBI:18420"/>
    </cofactor>
</comment>
<organism evidence="13 14">
    <name type="scientific">Gilliamella bombicola</name>
    <dbReference type="NCBI Taxonomy" id="1798182"/>
    <lineage>
        <taxon>Bacteria</taxon>
        <taxon>Pseudomonadati</taxon>
        <taxon>Pseudomonadota</taxon>
        <taxon>Gammaproteobacteria</taxon>
        <taxon>Orbales</taxon>
        <taxon>Orbaceae</taxon>
        <taxon>Gilliamella</taxon>
    </lineage>
</organism>
<dbReference type="GO" id="GO:0000287">
    <property type="term" value="F:magnesium ion binding"/>
    <property type="evidence" value="ECO:0007669"/>
    <property type="project" value="UniProtKB-UniRule"/>
</dbReference>
<keyword evidence="2 11" id="KW-0723">Serine/threonine-protein kinase</keyword>
<dbReference type="Gene3D" id="1.20.1270.170">
    <property type="match status" value="1"/>
</dbReference>
<dbReference type="Pfam" id="PF01636">
    <property type="entry name" value="APH"/>
    <property type="match status" value="1"/>
</dbReference>
<keyword evidence="6 11" id="KW-0547">Nucleotide-binding</keyword>
<dbReference type="InterPro" id="IPR002575">
    <property type="entry name" value="Aminoglycoside_PTrfase"/>
</dbReference>
<sequence length="332" mass="39210">MKPVMDNAAFSFHALSPELIFDSLASIGIRIDSGLTALNSYENRVYQFHDEDRTRYVAKFYRPHRWSSEQIVEEHQFTKQLADAEIPVVAPLIFNNTTLHEHLGYRFALFPSVGGRQYEVDNLEQMESVAMLLGRIHQIGTRQPFLHRPTIGLEEYLYHPQERILSCHFIPRKVQSDLKTILAQLITTVEQYWHNDWQPIRLHADCHAGNILWRDGAMFVDFDDARNGPAIQDLWMLLYGNQQEQRLQLDMLIEMYQEFCDFDKEQLRLIEPLRAMRMVHHLAWIIARWQDPAFPIAFPWITDEDFWRQQLLEFNKQIEAIKAPSIKLMSIM</sequence>
<evidence type="ECO:0000256" key="6">
    <source>
        <dbReference type="ARBA" id="ARBA00022741"/>
    </source>
</evidence>
<feature type="binding site" evidence="11">
    <location>
        <position position="210"/>
    </location>
    <ligand>
        <name>Mg(2+)</name>
        <dbReference type="ChEBI" id="CHEBI:18420"/>
    </ligand>
</feature>
<dbReference type="EC" id="2.7.11.1" evidence="11"/>
<evidence type="ECO:0000256" key="7">
    <source>
        <dbReference type="ARBA" id="ARBA00022777"/>
    </source>
</evidence>
<comment type="similarity">
    <text evidence="11">Belongs to the SrkA/RdoA protein kinase family.</text>
</comment>
<dbReference type="InterPro" id="IPR011009">
    <property type="entry name" value="Kinase-like_dom_sf"/>
</dbReference>
<dbReference type="PANTHER" id="PTHR39573:SF1">
    <property type="entry name" value="STRESS RESPONSE KINASE A"/>
    <property type="match status" value="1"/>
</dbReference>
<accession>A0A1C3ZC12</accession>
<dbReference type="HAMAP" id="MF_01497">
    <property type="entry name" value="SrkA_kinase"/>
    <property type="match status" value="1"/>
</dbReference>
<dbReference type="GO" id="GO:0005737">
    <property type="term" value="C:cytoplasm"/>
    <property type="evidence" value="ECO:0007669"/>
    <property type="project" value="UniProtKB-SubCell"/>
</dbReference>
<feature type="site" description="ATP" evidence="11">
    <location>
        <position position="40"/>
    </location>
</feature>
<dbReference type="GO" id="GO:0106310">
    <property type="term" value="F:protein serine kinase activity"/>
    <property type="evidence" value="ECO:0007669"/>
    <property type="project" value="RHEA"/>
</dbReference>
<keyword evidence="9 11" id="KW-0460">Magnesium</keyword>
<proteinExistence type="inferred from homology"/>
<dbReference type="GO" id="GO:0005524">
    <property type="term" value="F:ATP binding"/>
    <property type="evidence" value="ECO:0007669"/>
    <property type="project" value="UniProtKB-UniRule"/>
</dbReference>
<feature type="active site" description="Proton acceptor" evidence="11">
    <location>
        <position position="205"/>
    </location>
</feature>
<dbReference type="Gene3D" id="3.30.200.70">
    <property type="match status" value="1"/>
</dbReference>
<dbReference type="PANTHER" id="PTHR39573">
    <property type="entry name" value="STRESS RESPONSE KINASE A"/>
    <property type="match status" value="1"/>
</dbReference>
<comment type="subcellular location">
    <subcellularLocation>
        <location evidence="11">Cytoplasm</location>
    </subcellularLocation>
</comment>
<evidence type="ECO:0000259" key="12">
    <source>
        <dbReference type="Pfam" id="PF01636"/>
    </source>
</evidence>
<dbReference type="NCBIfam" id="NF008738">
    <property type="entry name" value="PRK11768.1"/>
    <property type="match status" value="1"/>
</dbReference>
<dbReference type="InterPro" id="IPR032882">
    <property type="entry name" value="SrkA/RdoA"/>
</dbReference>
<dbReference type="Gene3D" id="1.10.510.10">
    <property type="entry name" value="Transferase(Phosphotransferase) domain 1"/>
    <property type="match status" value="1"/>
</dbReference>
<dbReference type="GO" id="GO:0004674">
    <property type="term" value="F:protein serine/threonine kinase activity"/>
    <property type="evidence" value="ECO:0007669"/>
    <property type="project" value="UniProtKB-UniRule"/>
</dbReference>
<evidence type="ECO:0000313" key="14">
    <source>
        <dbReference type="Proteomes" id="UP000199670"/>
    </source>
</evidence>
<dbReference type="SUPFAM" id="SSF56112">
    <property type="entry name" value="Protein kinase-like (PK-like)"/>
    <property type="match status" value="1"/>
</dbReference>
<keyword evidence="1 11" id="KW-0963">Cytoplasm</keyword>
<comment type="function">
    <text evidence="11">A protein kinase that phosphorylates Ser and Thr residues. Probably acts to suppress the effects of stress linked to accumulation of reactive oxygen species. Probably involved in the extracytoplasmic stress response.</text>
</comment>
<evidence type="ECO:0000256" key="4">
    <source>
        <dbReference type="ARBA" id="ARBA00022679"/>
    </source>
</evidence>